<keyword evidence="3 8" id="KW-0812">Transmembrane</keyword>
<evidence type="ECO:0000256" key="1">
    <source>
        <dbReference type="ARBA" id="ARBA00004477"/>
    </source>
</evidence>
<dbReference type="STRING" id="2004952.A0A2C5Y552"/>
<comment type="caution">
    <text evidence="9">The sequence shown here is derived from an EMBL/GenBank/DDBJ whole genome shotgun (WGS) entry which is preliminary data.</text>
</comment>
<organism evidence="9 10">
    <name type="scientific">Ophiocordyceps camponoti-rufipedis</name>
    <dbReference type="NCBI Taxonomy" id="2004952"/>
    <lineage>
        <taxon>Eukaryota</taxon>
        <taxon>Fungi</taxon>
        <taxon>Dikarya</taxon>
        <taxon>Ascomycota</taxon>
        <taxon>Pezizomycotina</taxon>
        <taxon>Sordariomycetes</taxon>
        <taxon>Hypocreomycetidae</taxon>
        <taxon>Hypocreales</taxon>
        <taxon>Ophiocordycipitaceae</taxon>
        <taxon>Ophiocordyceps</taxon>
    </lineage>
</organism>
<dbReference type="InterPro" id="IPR007599">
    <property type="entry name" value="DER1"/>
</dbReference>
<feature type="compositionally biased region" description="Acidic residues" evidence="7">
    <location>
        <begin position="508"/>
        <end position="520"/>
    </location>
</feature>
<dbReference type="SUPFAM" id="SSF144091">
    <property type="entry name" value="Rhomboid-like"/>
    <property type="match status" value="1"/>
</dbReference>
<reference evidence="9 10" key="1">
    <citation type="submission" date="2017-06" db="EMBL/GenBank/DDBJ databases">
        <title>Ant-infecting Ophiocordyceps genomes reveal a high diversity of potential behavioral manipulation genes and a possible major role for enterotoxins.</title>
        <authorList>
            <person name="De Bekker C."/>
            <person name="Evans H.C."/>
            <person name="Brachmann A."/>
            <person name="Hughes D.P."/>
        </authorList>
    </citation>
    <scope>NUCLEOTIDE SEQUENCE [LARGE SCALE GENOMIC DNA]</scope>
    <source>
        <strain evidence="9 10">Map16</strain>
    </source>
</reference>
<comment type="subcellular location">
    <subcellularLocation>
        <location evidence="1">Endoplasmic reticulum membrane</location>
        <topology evidence="1">Multi-pass membrane protein</topology>
    </subcellularLocation>
</comment>
<evidence type="ECO:0000256" key="7">
    <source>
        <dbReference type="SAM" id="MobiDB-lite"/>
    </source>
</evidence>
<evidence type="ECO:0000256" key="6">
    <source>
        <dbReference type="ARBA" id="ARBA00023136"/>
    </source>
</evidence>
<evidence type="ECO:0000256" key="3">
    <source>
        <dbReference type="ARBA" id="ARBA00022692"/>
    </source>
</evidence>
<evidence type="ECO:0000256" key="4">
    <source>
        <dbReference type="ARBA" id="ARBA00022824"/>
    </source>
</evidence>
<dbReference type="GO" id="GO:0005789">
    <property type="term" value="C:endoplasmic reticulum membrane"/>
    <property type="evidence" value="ECO:0007669"/>
    <property type="project" value="UniProtKB-SubCell"/>
</dbReference>
<evidence type="ECO:0000256" key="5">
    <source>
        <dbReference type="ARBA" id="ARBA00022989"/>
    </source>
</evidence>
<evidence type="ECO:0000256" key="2">
    <source>
        <dbReference type="ARBA" id="ARBA00008917"/>
    </source>
</evidence>
<dbReference type="OrthoDB" id="19102at2759"/>
<keyword evidence="10" id="KW-1185">Reference proteome</keyword>
<proteinExistence type="inferred from homology"/>
<feature type="compositionally biased region" description="Acidic residues" evidence="7">
    <location>
        <begin position="358"/>
        <end position="371"/>
    </location>
</feature>
<dbReference type="Proteomes" id="UP000226431">
    <property type="component" value="Unassembled WGS sequence"/>
</dbReference>
<protein>
    <recommendedName>
        <fullName evidence="11">Derlin</fullName>
    </recommendedName>
</protein>
<accession>A0A2C5Y552</accession>
<dbReference type="GO" id="GO:0006950">
    <property type="term" value="P:response to stress"/>
    <property type="evidence" value="ECO:0007669"/>
    <property type="project" value="UniProtKB-ARBA"/>
</dbReference>
<evidence type="ECO:0000313" key="10">
    <source>
        <dbReference type="Proteomes" id="UP000226431"/>
    </source>
</evidence>
<keyword evidence="4" id="KW-0256">Endoplasmic reticulum</keyword>
<feature type="transmembrane region" description="Helical" evidence="8">
    <location>
        <begin position="6"/>
        <end position="24"/>
    </location>
</feature>
<feature type="transmembrane region" description="Helical" evidence="8">
    <location>
        <begin position="80"/>
        <end position="105"/>
    </location>
</feature>
<dbReference type="AlphaFoldDB" id="A0A2C5Y552"/>
<dbReference type="InterPro" id="IPR035952">
    <property type="entry name" value="Rhomboid-like_sf"/>
</dbReference>
<dbReference type="EMBL" id="NJES01000359">
    <property type="protein sequence ID" value="PHH73218.1"/>
    <property type="molecule type" value="Genomic_DNA"/>
</dbReference>
<feature type="transmembrane region" description="Helical" evidence="8">
    <location>
        <begin position="126"/>
        <end position="148"/>
    </location>
</feature>
<feature type="compositionally biased region" description="Basic and acidic residues" evidence="7">
    <location>
        <begin position="387"/>
        <end position="424"/>
    </location>
</feature>
<feature type="compositionally biased region" description="Basic and acidic residues" evidence="7">
    <location>
        <begin position="521"/>
        <end position="533"/>
    </location>
</feature>
<dbReference type="PANTHER" id="PTHR11009">
    <property type="entry name" value="DER1-LIKE PROTEIN, DERLIN"/>
    <property type="match status" value="1"/>
</dbReference>
<keyword evidence="5 8" id="KW-1133">Transmembrane helix</keyword>
<evidence type="ECO:0000313" key="9">
    <source>
        <dbReference type="EMBL" id="PHH73218.1"/>
    </source>
</evidence>
<feature type="region of interest" description="Disordered" evidence="7">
    <location>
        <begin position="341"/>
        <end position="613"/>
    </location>
</feature>
<name>A0A2C5Y552_9HYPO</name>
<feature type="compositionally biased region" description="Basic and acidic residues" evidence="7">
    <location>
        <begin position="467"/>
        <end position="479"/>
    </location>
</feature>
<feature type="compositionally biased region" description="Basic and acidic residues" evidence="7">
    <location>
        <begin position="570"/>
        <end position="600"/>
    </location>
</feature>
<evidence type="ECO:0008006" key="11">
    <source>
        <dbReference type="Google" id="ProtNLM"/>
    </source>
</evidence>
<dbReference type="Pfam" id="PF04511">
    <property type="entry name" value="DER1"/>
    <property type="match status" value="1"/>
</dbReference>
<feature type="compositionally biased region" description="Acidic residues" evidence="7">
    <location>
        <begin position="442"/>
        <end position="461"/>
    </location>
</feature>
<sequence>MATAAFLTSVGVYTSLIPGYWVVFHPQFLWRFPPQIWRFLTAFLLTGPELSMLFDTYFVYSYLSQLEAGNPRFSRKEDLLWYLTFCGGTIMMMNYVSGLGFTTFLQALNLAMCYTVTQDQRGMKANLMFVTIPAPMTPFAMLAFNLLFPNGVRSMLLQLLGLLSAHLFDFLTRIWPEIKGGHLGCGAKWRLKRAFAGFMEDSGARATVGMRRWLVWNFFSTLHRFPFLIAGLLPLVSAGESLDFAEDWTLRQVSRTLPSDKEVLLGFLITSEGYDPQWCYLLAQVSPPSRASSWVNEPCIGTNFTTSWGYRAQEDAGILALLNTRSNRIAWFGWNDINASNGLGDVGPNATKMLRDFDPDDTESDGQDCDESDKANDVEASTNKSNDAQEKGPDETKDKEPNDPKDKGPNDPKDKVPNDSKDKGDEDDCKCRNPTIARRSEDDDVVDAQDNEPDTDVDDEASNDKPIGARDNEADHDKVNEDEDDCKCRNPTISRRKEEDSNKAQDNGADDNEVDEDEAGEDRSIKARGECRHHSMVNDGAKFHDPTITRRKEDESNDAQVEGPDDNEVNQEKAGEGKPIEAHDECPHHPQVKDGEKFHDPTITQRRARSFVA</sequence>
<gene>
    <name evidence="9" type="ORF">CDD80_3950</name>
</gene>
<evidence type="ECO:0000256" key="8">
    <source>
        <dbReference type="SAM" id="Phobius"/>
    </source>
</evidence>
<feature type="transmembrane region" description="Helical" evidence="8">
    <location>
        <begin position="36"/>
        <end position="60"/>
    </location>
</feature>
<keyword evidence="6 8" id="KW-0472">Membrane</keyword>
<feature type="compositionally biased region" description="Basic and acidic residues" evidence="7">
    <location>
        <begin position="541"/>
        <end position="554"/>
    </location>
</feature>
<comment type="similarity">
    <text evidence="2">Belongs to the derlin family.</text>
</comment>